<comment type="caution">
    <text evidence="2">The sequence shown here is derived from an EMBL/GenBank/DDBJ whole genome shotgun (WGS) entry which is preliminary data.</text>
</comment>
<organism evidence="2 3">
    <name type="scientific">Araneus ventricosus</name>
    <name type="common">Orbweaver spider</name>
    <name type="synonym">Epeira ventricosa</name>
    <dbReference type="NCBI Taxonomy" id="182803"/>
    <lineage>
        <taxon>Eukaryota</taxon>
        <taxon>Metazoa</taxon>
        <taxon>Ecdysozoa</taxon>
        <taxon>Arthropoda</taxon>
        <taxon>Chelicerata</taxon>
        <taxon>Arachnida</taxon>
        <taxon>Araneae</taxon>
        <taxon>Araneomorphae</taxon>
        <taxon>Entelegynae</taxon>
        <taxon>Araneoidea</taxon>
        <taxon>Araneidae</taxon>
        <taxon>Araneus</taxon>
    </lineage>
</organism>
<reference evidence="2 3" key="1">
    <citation type="journal article" date="2019" name="Sci. Rep.">
        <title>Orb-weaving spider Araneus ventricosus genome elucidates the spidroin gene catalogue.</title>
        <authorList>
            <person name="Kono N."/>
            <person name="Nakamura H."/>
            <person name="Ohtoshi R."/>
            <person name="Moran D.A.P."/>
            <person name="Shinohara A."/>
            <person name="Yoshida Y."/>
            <person name="Fujiwara M."/>
            <person name="Mori M."/>
            <person name="Tomita M."/>
            <person name="Arakawa K."/>
        </authorList>
    </citation>
    <scope>NUCLEOTIDE SEQUENCE [LARGE SCALE GENOMIC DNA]</scope>
</reference>
<accession>A0A4Y2TAX9</accession>
<gene>
    <name evidence="2" type="ORF">AVEN_453_1</name>
</gene>
<evidence type="ECO:0000313" key="2">
    <source>
        <dbReference type="EMBL" id="GBN97794.1"/>
    </source>
</evidence>
<sequence>MTFQFFDVDSFFFRLTVTFLRVIRFLNQVLRYLFSYSLPIQLTRDLNECIPGAGHGQSKDRTTPLHALAYQGQSTAPVGWTADKDQSTRQRRLPMPRF</sequence>
<feature type="region of interest" description="Disordered" evidence="1">
    <location>
        <begin position="76"/>
        <end position="98"/>
    </location>
</feature>
<protein>
    <submittedName>
        <fullName evidence="2">Uncharacterized protein</fullName>
    </submittedName>
</protein>
<dbReference type="EMBL" id="BGPR01027363">
    <property type="protein sequence ID" value="GBN97794.1"/>
    <property type="molecule type" value="Genomic_DNA"/>
</dbReference>
<proteinExistence type="predicted"/>
<keyword evidence="3" id="KW-1185">Reference proteome</keyword>
<dbReference type="Proteomes" id="UP000499080">
    <property type="component" value="Unassembled WGS sequence"/>
</dbReference>
<name>A0A4Y2TAX9_ARAVE</name>
<evidence type="ECO:0000256" key="1">
    <source>
        <dbReference type="SAM" id="MobiDB-lite"/>
    </source>
</evidence>
<dbReference type="AlphaFoldDB" id="A0A4Y2TAX9"/>
<evidence type="ECO:0000313" key="3">
    <source>
        <dbReference type="Proteomes" id="UP000499080"/>
    </source>
</evidence>
<feature type="compositionally biased region" description="Basic residues" evidence="1">
    <location>
        <begin position="89"/>
        <end position="98"/>
    </location>
</feature>